<reference evidence="2 3" key="3">
    <citation type="submission" date="2017-03" db="EMBL/GenBank/DDBJ databases">
        <authorList>
            <person name="Regsiter A."/>
            <person name="William W."/>
        </authorList>
    </citation>
    <scope>NUCLEOTIDE SEQUENCE [LARGE SCALE GENOMIC DNA]</scope>
    <source>
        <strain evidence="2">PRJEB5721</strain>
    </source>
</reference>
<keyword evidence="3" id="KW-1185">Reference proteome</keyword>
<organism evidence="1">
    <name type="scientific">Acidithiobacillus ferrivorans</name>
    <dbReference type="NCBI Taxonomy" id="160808"/>
    <lineage>
        <taxon>Bacteria</taxon>
        <taxon>Pseudomonadati</taxon>
        <taxon>Pseudomonadota</taxon>
        <taxon>Acidithiobacillia</taxon>
        <taxon>Acidithiobacillales</taxon>
        <taxon>Acidithiobacillaceae</taxon>
        <taxon>Acidithiobacillus</taxon>
    </lineage>
</organism>
<dbReference type="AlphaFoldDB" id="A0A060UR27"/>
<sequence length="67" mass="7133">MQATRYEITPLHVKTLGMDAIFCGDPAAASNLLRGLGPYRQSPSALLGRLGSMEFATAALTRALLRA</sequence>
<evidence type="ECO:0000313" key="2">
    <source>
        <dbReference type="EMBL" id="SMH64993.1"/>
    </source>
</evidence>
<reference evidence="1" key="2">
    <citation type="submission" date="2014-07" db="EMBL/GenBank/DDBJ databases">
        <title>Initial genome analysis of the psychrotolerant acidophile Acidithiobacillus ferrivorans CF27: insights into iron and sulfur oxidation pathways and into biofilm formation.</title>
        <authorList>
            <person name="Talla E."/>
            <person name="Hedrich S."/>
            <person name="Mangenot S."/>
            <person name="Ji B."/>
            <person name="Johnson D.B."/>
            <person name="Barbe V."/>
            <person name="Bonnefoy V."/>
        </authorList>
    </citation>
    <scope>NUCLEOTIDE SEQUENCE [LARGE SCALE GENOMIC DNA]</scope>
    <source>
        <strain evidence="1">CF27</strain>
    </source>
</reference>
<gene>
    <name evidence="2" type="ORF">AFERRI_11027</name>
    <name evidence="1" type="ORF">AFERRI_50022</name>
</gene>
<dbReference type="Proteomes" id="UP000193925">
    <property type="component" value="Chromosome AFERRI"/>
</dbReference>
<name>A0A060UR27_9PROT</name>
<dbReference type="EMBL" id="LT841305">
    <property type="protein sequence ID" value="SMH64993.1"/>
    <property type="molecule type" value="Genomic_DNA"/>
</dbReference>
<protein>
    <submittedName>
        <fullName evidence="1">Uncharacterized protein</fullName>
    </submittedName>
</protein>
<dbReference type="EMBL" id="CCCS020000045">
    <property type="protein sequence ID" value="CDQ11057.1"/>
    <property type="molecule type" value="Genomic_DNA"/>
</dbReference>
<evidence type="ECO:0000313" key="3">
    <source>
        <dbReference type="Proteomes" id="UP000193925"/>
    </source>
</evidence>
<proteinExistence type="predicted"/>
<reference evidence="1" key="1">
    <citation type="submission" date="2014-03" db="EMBL/GenBank/DDBJ databases">
        <authorList>
            <person name="Genoscope - CEA"/>
        </authorList>
    </citation>
    <scope>NUCLEOTIDE SEQUENCE [LARGE SCALE GENOMIC DNA]</scope>
    <source>
        <strain evidence="1">CF27</strain>
    </source>
</reference>
<evidence type="ECO:0000313" key="1">
    <source>
        <dbReference type="EMBL" id="CDQ11057.1"/>
    </source>
</evidence>
<accession>A0A060UR27</accession>